<dbReference type="AlphaFoldDB" id="A0A4U5NAY3"/>
<name>A0A4U5NAY3_STECR</name>
<comment type="caution">
    <text evidence="1">The sequence shown here is derived from an EMBL/GenBank/DDBJ whole genome shotgun (WGS) entry which is preliminary data.</text>
</comment>
<reference evidence="1 2" key="2">
    <citation type="journal article" date="2019" name="G3 (Bethesda)">
        <title>Hybrid Assembly of the Genome of the Entomopathogenic Nematode Steinernema carpocapsae Identifies the X-Chromosome.</title>
        <authorList>
            <person name="Serra L."/>
            <person name="Macchietto M."/>
            <person name="Macias-Munoz A."/>
            <person name="McGill C.J."/>
            <person name="Rodriguez I.M."/>
            <person name="Rodriguez B."/>
            <person name="Murad R."/>
            <person name="Mortazavi A."/>
        </authorList>
    </citation>
    <scope>NUCLEOTIDE SEQUENCE [LARGE SCALE GENOMIC DNA]</scope>
    <source>
        <strain evidence="1 2">ALL</strain>
    </source>
</reference>
<dbReference type="Proteomes" id="UP000298663">
    <property type="component" value="Unassembled WGS sequence"/>
</dbReference>
<protein>
    <submittedName>
        <fullName evidence="1">Uncharacterized protein</fullName>
    </submittedName>
</protein>
<sequence length="92" mass="10553">MESIFEVGGRELRLLSNPKSRSLACGATFIKLNLRVVVEEKNMQQPIFSIRPLFSPSGDRDQKVSNKTFSAFRTSLVRNVFRSWTSRITNLF</sequence>
<accession>A0A4U5NAY3</accession>
<dbReference type="EMBL" id="AZBU02000004">
    <property type="protein sequence ID" value="TKR80016.1"/>
    <property type="molecule type" value="Genomic_DNA"/>
</dbReference>
<reference evidence="1 2" key="1">
    <citation type="journal article" date="2015" name="Genome Biol.">
        <title>Comparative genomics of Steinernema reveals deeply conserved gene regulatory networks.</title>
        <authorList>
            <person name="Dillman A.R."/>
            <person name="Macchietto M."/>
            <person name="Porter C.F."/>
            <person name="Rogers A."/>
            <person name="Williams B."/>
            <person name="Antoshechkin I."/>
            <person name="Lee M.M."/>
            <person name="Goodwin Z."/>
            <person name="Lu X."/>
            <person name="Lewis E.E."/>
            <person name="Goodrich-Blair H."/>
            <person name="Stock S.P."/>
            <person name="Adams B.J."/>
            <person name="Sternberg P.W."/>
            <person name="Mortazavi A."/>
        </authorList>
    </citation>
    <scope>NUCLEOTIDE SEQUENCE [LARGE SCALE GENOMIC DNA]</scope>
    <source>
        <strain evidence="1 2">ALL</strain>
    </source>
</reference>
<evidence type="ECO:0000313" key="1">
    <source>
        <dbReference type="EMBL" id="TKR80016.1"/>
    </source>
</evidence>
<gene>
    <name evidence="1" type="ORF">L596_014154</name>
</gene>
<organism evidence="1 2">
    <name type="scientific">Steinernema carpocapsae</name>
    <name type="common">Entomopathogenic nematode</name>
    <dbReference type="NCBI Taxonomy" id="34508"/>
    <lineage>
        <taxon>Eukaryota</taxon>
        <taxon>Metazoa</taxon>
        <taxon>Ecdysozoa</taxon>
        <taxon>Nematoda</taxon>
        <taxon>Chromadorea</taxon>
        <taxon>Rhabditida</taxon>
        <taxon>Tylenchina</taxon>
        <taxon>Panagrolaimomorpha</taxon>
        <taxon>Strongyloidoidea</taxon>
        <taxon>Steinernematidae</taxon>
        <taxon>Steinernema</taxon>
    </lineage>
</organism>
<evidence type="ECO:0000313" key="2">
    <source>
        <dbReference type="Proteomes" id="UP000298663"/>
    </source>
</evidence>
<keyword evidence="2" id="KW-1185">Reference proteome</keyword>
<proteinExistence type="predicted"/>